<protein>
    <recommendedName>
        <fullName evidence="3">DUF4279 domain-containing protein</fullName>
    </recommendedName>
</protein>
<accession>A0ABP5BDG9</accession>
<evidence type="ECO:0008006" key="3">
    <source>
        <dbReference type="Google" id="ProtNLM"/>
    </source>
</evidence>
<comment type="caution">
    <text evidence="1">The sequence shown here is derived from an EMBL/GenBank/DDBJ whole genome shotgun (WGS) entry which is preliminary data.</text>
</comment>
<dbReference type="EMBL" id="BAAAMK010000001">
    <property type="protein sequence ID" value="GAA1940969.1"/>
    <property type="molecule type" value="Genomic_DNA"/>
</dbReference>
<keyword evidence="2" id="KW-1185">Reference proteome</keyword>
<reference evidence="2" key="1">
    <citation type="journal article" date="2019" name="Int. J. Syst. Evol. Microbiol.">
        <title>The Global Catalogue of Microorganisms (GCM) 10K type strain sequencing project: providing services to taxonomists for standard genome sequencing and annotation.</title>
        <authorList>
            <consortium name="The Broad Institute Genomics Platform"/>
            <consortium name="The Broad Institute Genome Sequencing Center for Infectious Disease"/>
            <person name="Wu L."/>
            <person name="Ma J."/>
        </authorList>
    </citation>
    <scope>NUCLEOTIDE SEQUENCE [LARGE SCALE GENOMIC DNA]</scope>
    <source>
        <strain evidence="2">JCM 13584</strain>
    </source>
</reference>
<gene>
    <name evidence="1" type="ORF">GCM10009717_04080</name>
</gene>
<proteinExistence type="predicted"/>
<evidence type="ECO:0000313" key="1">
    <source>
        <dbReference type="EMBL" id="GAA1940969.1"/>
    </source>
</evidence>
<organism evidence="1 2">
    <name type="scientific">Agromyces allii</name>
    <dbReference type="NCBI Taxonomy" id="393607"/>
    <lineage>
        <taxon>Bacteria</taxon>
        <taxon>Bacillati</taxon>
        <taxon>Actinomycetota</taxon>
        <taxon>Actinomycetes</taxon>
        <taxon>Micrococcales</taxon>
        <taxon>Microbacteriaceae</taxon>
        <taxon>Agromyces</taxon>
    </lineage>
</organism>
<dbReference type="RefSeq" id="WP_157414983.1">
    <property type="nucleotide sequence ID" value="NZ_BAAAMK010000001.1"/>
</dbReference>
<sequence>MIQSGRASLTVVSRETEPTLISEILGLEPTSMKLRGSASRSGRLLDHNVWTMDIDHSRNTEDDQTGTRALRELVAAARPGVGQFQLPSTDCSARIWWSADSDSTQGGFVLPVELAAGIAELGVDVYATVYLDDGSNSGE</sequence>
<name>A0ABP5BDG9_9MICO</name>
<dbReference type="Proteomes" id="UP001499954">
    <property type="component" value="Unassembled WGS sequence"/>
</dbReference>
<evidence type="ECO:0000313" key="2">
    <source>
        <dbReference type="Proteomes" id="UP001499954"/>
    </source>
</evidence>